<evidence type="ECO:0000256" key="4">
    <source>
        <dbReference type="ARBA" id="ARBA00023172"/>
    </source>
</evidence>
<evidence type="ECO:0000256" key="2">
    <source>
        <dbReference type="ARBA" id="ARBA00009840"/>
    </source>
</evidence>
<evidence type="ECO:0000256" key="5">
    <source>
        <dbReference type="SAM" id="Coils"/>
    </source>
</evidence>
<reference evidence="6 7" key="1">
    <citation type="submission" date="2016-10" db="EMBL/GenBank/DDBJ databases">
        <authorList>
            <person name="de Groot N.N."/>
        </authorList>
    </citation>
    <scope>NUCLEOTIDE SEQUENCE [LARGE SCALE GENOMIC DNA]</scope>
    <source>
        <strain evidence="6 7">DSM 21668</strain>
    </source>
</reference>
<comment type="function">
    <text evidence="1">Involved in DNA recombination.</text>
</comment>
<evidence type="ECO:0000256" key="3">
    <source>
        <dbReference type="ARBA" id="ARBA00023054"/>
    </source>
</evidence>
<dbReference type="InterPro" id="IPR003798">
    <property type="entry name" value="DNA_recombination_RmuC"/>
</dbReference>
<gene>
    <name evidence="6" type="ORF">SAMN04488090_1521</name>
</gene>
<evidence type="ECO:0000313" key="6">
    <source>
        <dbReference type="EMBL" id="SDL71329.1"/>
    </source>
</evidence>
<name>A0A1G9MAU0_9BACT</name>
<accession>A0A1G9MAU0</accession>
<dbReference type="EMBL" id="FNGS01000003">
    <property type="protein sequence ID" value="SDL71329.1"/>
    <property type="molecule type" value="Genomic_DNA"/>
</dbReference>
<proteinExistence type="inferred from homology"/>
<dbReference type="AlphaFoldDB" id="A0A1G9MAU0"/>
<dbReference type="GO" id="GO:0006310">
    <property type="term" value="P:DNA recombination"/>
    <property type="evidence" value="ECO:0007669"/>
    <property type="project" value="UniProtKB-KW"/>
</dbReference>
<sequence length="424" mass="47943">MNELLFLLIGLATGAIAAWFVARGRQGAALRVAESGLATAREDLTQTRQLLASERTQTLDLNRQLAALEADYRNLEDKLHFQQEELSKQFRLLANDLLEEKSRRFTEQNQTNLHQLLNPLGEKIQAFERKIEETYKEELRDKVSLLAEVRKLHDLSQKLSLDADNLAKALKGDTKQQGGWGEVILERILERSGLVKGKEYQTQVVTQNADNQLIRPDIVISLPDQKHLIIDAKVSLTAYERCMNATDEAEKTRYLTAHLGSVRTHIRLLAEKKYETAEGLLTPEFVLLFMPVEPAFSLAIQGDAELFQFAWERRIVLVSPTTLLATLRTVASIWKFEKQSKNALEIARLSGELYDKFEGFLRDLTKVGETLRSSQNAYDEAVKKLSEGRGNLLRTAEKIKALGARATKDLPQAWLDQADDDDAS</sequence>
<evidence type="ECO:0000256" key="1">
    <source>
        <dbReference type="ARBA" id="ARBA00003416"/>
    </source>
</evidence>
<keyword evidence="3 5" id="KW-0175">Coiled coil</keyword>
<dbReference type="PANTHER" id="PTHR30563:SF0">
    <property type="entry name" value="DNA RECOMBINATION PROTEIN RMUC"/>
    <property type="match status" value="1"/>
</dbReference>
<dbReference type="RefSeq" id="WP_093199937.1">
    <property type="nucleotide sequence ID" value="NZ_FNGS01000003.1"/>
</dbReference>
<evidence type="ECO:0000313" key="7">
    <source>
        <dbReference type="Proteomes" id="UP000198901"/>
    </source>
</evidence>
<keyword evidence="4" id="KW-0233">DNA recombination</keyword>
<feature type="coiled-coil region" evidence="5">
    <location>
        <begin position="51"/>
        <end position="85"/>
    </location>
</feature>
<dbReference type="PANTHER" id="PTHR30563">
    <property type="entry name" value="DNA RECOMBINATION PROTEIN RMUC"/>
    <property type="match status" value="1"/>
</dbReference>
<dbReference type="Pfam" id="PF02646">
    <property type="entry name" value="RmuC"/>
    <property type="match status" value="1"/>
</dbReference>
<organism evidence="6 7">
    <name type="scientific">Siphonobacter aquaeclarae</name>
    <dbReference type="NCBI Taxonomy" id="563176"/>
    <lineage>
        <taxon>Bacteria</taxon>
        <taxon>Pseudomonadati</taxon>
        <taxon>Bacteroidota</taxon>
        <taxon>Cytophagia</taxon>
        <taxon>Cytophagales</taxon>
        <taxon>Cytophagaceae</taxon>
        <taxon>Siphonobacter</taxon>
    </lineage>
</organism>
<comment type="similarity">
    <text evidence="2">Belongs to the RmuC family.</text>
</comment>
<dbReference type="Proteomes" id="UP000198901">
    <property type="component" value="Unassembled WGS sequence"/>
</dbReference>
<keyword evidence="7" id="KW-1185">Reference proteome</keyword>
<dbReference type="STRING" id="563176.SAMN04488090_1521"/>
<dbReference type="OrthoDB" id="370725at2"/>
<protein>
    <submittedName>
        <fullName evidence="6">DNA recombination protein RmuC</fullName>
    </submittedName>
</protein>